<keyword evidence="3" id="KW-1185">Reference proteome</keyword>
<dbReference type="EMBL" id="FQNF01000033">
    <property type="protein sequence ID" value="SGZ39899.1"/>
    <property type="molecule type" value="Genomic_DNA"/>
</dbReference>
<organism evidence="2 3">
    <name type="scientific">Hanseniaspora guilliermondii</name>
    <dbReference type="NCBI Taxonomy" id="56406"/>
    <lineage>
        <taxon>Eukaryota</taxon>
        <taxon>Fungi</taxon>
        <taxon>Dikarya</taxon>
        <taxon>Ascomycota</taxon>
        <taxon>Saccharomycotina</taxon>
        <taxon>Saccharomycetes</taxon>
        <taxon>Saccharomycodales</taxon>
        <taxon>Saccharomycodaceae</taxon>
        <taxon>Hanseniaspora</taxon>
    </lineage>
</organism>
<evidence type="ECO:0000313" key="2">
    <source>
        <dbReference type="EMBL" id="SGZ39899.1"/>
    </source>
</evidence>
<gene>
    <name evidence="2" type="ORF">HGUI_02099</name>
</gene>
<dbReference type="Pfam" id="PF08432">
    <property type="entry name" value="Vfa1"/>
    <property type="match status" value="1"/>
</dbReference>
<dbReference type="Proteomes" id="UP000183365">
    <property type="component" value="Unassembled WGS sequence"/>
</dbReference>
<protein>
    <submittedName>
        <fullName evidence="2">Uncharacterized protein</fullName>
    </submittedName>
</protein>
<proteinExistence type="predicted"/>
<dbReference type="AlphaFoldDB" id="A0A1L0B4D8"/>
<name>A0A1L0B4D8_9ASCO</name>
<dbReference type="OrthoDB" id="2158714at2759"/>
<dbReference type="InterPro" id="IPR013640">
    <property type="entry name" value="Vfa1"/>
</dbReference>
<keyword evidence="1" id="KW-0175">Coiled coil</keyword>
<feature type="coiled-coil region" evidence="1">
    <location>
        <begin position="67"/>
        <end position="101"/>
    </location>
</feature>
<reference evidence="3" key="1">
    <citation type="submission" date="2016-11" db="EMBL/GenBank/DDBJ databases">
        <authorList>
            <person name="Guldener U."/>
        </authorList>
    </citation>
    <scope>NUCLEOTIDE SEQUENCE [LARGE SCALE GENOMIC DNA]</scope>
</reference>
<evidence type="ECO:0000313" key="3">
    <source>
        <dbReference type="Proteomes" id="UP000183365"/>
    </source>
</evidence>
<dbReference type="VEuPathDB" id="FungiDB:HGUI_02099"/>
<evidence type="ECO:0000256" key="1">
    <source>
        <dbReference type="SAM" id="Coils"/>
    </source>
</evidence>
<accession>A0A1L0B4D8</accession>
<sequence length="224" mass="26056">MDDINSQIYEKKIVKSGSMNNYCLVCMEATKICLYKKIFYHCDFNNKTYSDWFYVCESHLKSADFLESCQSQEILDLKKELKSLQENIKDIRKKIDNEKELNKGPVWLNKALSSTGSYISNKLPFSGSSEMNEDEKADKDLILEKKTDKQEIEDLLDNITGREQQIKKLEGSIKFYKLSEFTYMNRKDTLATSLKQKFIKKPEIPSKQSTVTALKFPTVPNHEI</sequence>